<feature type="signal peptide" evidence="3">
    <location>
        <begin position="1"/>
        <end position="20"/>
    </location>
</feature>
<dbReference type="RefSeq" id="XP_035318736.1">
    <property type="nucleotide sequence ID" value="XM_035465471.1"/>
</dbReference>
<dbReference type="GeneID" id="55969723"/>
<gene>
    <name evidence="4" type="ORF">GMORB2_3495</name>
</gene>
<comment type="caution">
    <text evidence="4">The sequence shown here is derived from an EMBL/GenBank/DDBJ whole genome shotgun (WGS) entry which is preliminary data.</text>
</comment>
<feature type="region of interest" description="Disordered" evidence="1">
    <location>
        <begin position="196"/>
        <end position="299"/>
    </location>
</feature>
<evidence type="ECO:0000313" key="4">
    <source>
        <dbReference type="EMBL" id="KAF4120084.1"/>
    </source>
</evidence>
<protein>
    <submittedName>
        <fullName evidence="4">Uncharacterized protein</fullName>
    </submittedName>
</protein>
<organism evidence="4 5">
    <name type="scientific">Geosmithia morbida</name>
    <dbReference type="NCBI Taxonomy" id="1094350"/>
    <lineage>
        <taxon>Eukaryota</taxon>
        <taxon>Fungi</taxon>
        <taxon>Dikarya</taxon>
        <taxon>Ascomycota</taxon>
        <taxon>Pezizomycotina</taxon>
        <taxon>Sordariomycetes</taxon>
        <taxon>Hypocreomycetidae</taxon>
        <taxon>Hypocreales</taxon>
        <taxon>Bionectriaceae</taxon>
        <taxon>Geosmithia</taxon>
    </lineage>
</organism>
<proteinExistence type="predicted"/>
<dbReference type="Proteomes" id="UP000749293">
    <property type="component" value="Unassembled WGS sequence"/>
</dbReference>
<keyword evidence="3" id="KW-0732">Signal</keyword>
<evidence type="ECO:0000256" key="2">
    <source>
        <dbReference type="SAM" id="Phobius"/>
    </source>
</evidence>
<sequence length="299" mass="31483">MVRLCWAIAAVGLFTRASSAEISCFAPDGKTLADNETYVPCNKLGIQQDGIESSCCRLDGKADERDLCAATGLCLNGGVLFRGYCTDKTWKNPACVDVCTDPKKHGSSNGSVEITPCTDGKYCCGSNNLACCGTDEAFEIPTMADKSTETANRAASATRYKNSTIGLAVALGIVAFAAAAAVLWLTRKNRRLSDGLASGAVPTASPVDEQQSPAQHNGSIYDPHSPTTGTQMTSVSPAPLPHSSGDSKVVTDRAYDQRYSELDGTSLSPPYERSAASPPLHPSDFRLPEQHSVAGNHVS</sequence>
<keyword evidence="5" id="KW-1185">Reference proteome</keyword>
<dbReference type="AlphaFoldDB" id="A0A9P4YQU2"/>
<feature type="compositionally biased region" description="Polar residues" evidence="1">
    <location>
        <begin position="208"/>
        <end position="218"/>
    </location>
</feature>
<evidence type="ECO:0000256" key="3">
    <source>
        <dbReference type="SAM" id="SignalP"/>
    </source>
</evidence>
<feature type="chain" id="PRO_5040352942" evidence="3">
    <location>
        <begin position="21"/>
        <end position="299"/>
    </location>
</feature>
<evidence type="ECO:0000256" key="1">
    <source>
        <dbReference type="SAM" id="MobiDB-lite"/>
    </source>
</evidence>
<feature type="compositionally biased region" description="Polar residues" evidence="1">
    <location>
        <begin position="225"/>
        <end position="236"/>
    </location>
</feature>
<evidence type="ECO:0000313" key="5">
    <source>
        <dbReference type="Proteomes" id="UP000749293"/>
    </source>
</evidence>
<dbReference type="OrthoDB" id="5215637at2759"/>
<accession>A0A9P4YQU2</accession>
<keyword evidence="2" id="KW-0812">Transmembrane</keyword>
<name>A0A9P4YQU2_9HYPO</name>
<reference evidence="4" key="1">
    <citation type="submission" date="2020-03" db="EMBL/GenBank/DDBJ databases">
        <title>Site-based positive gene gene selection in Geosmithia morbida across the United States reveals a broad range of putative effectors and factors for local host and environmental adapation.</title>
        <authorList>
            <person name="Onufrak A."/>
            <person name="Murdoch R.W."/>
            <person name="Gazis R."/>
            <person name="Huff M."/>
            <person name="Staton M."/>
            <person name="Klingeman W."/>
            <person name="Hadziabdic D."/>
        </authorList>
    </citation>
    <scope>NUCLEOTIDE SEQUENCE</scope>
    <source>
        <strain evidence="4">1262</strain>
    </source>
</reference>
<keyword evidence="2" id="KW-0472">Membrane</keyword>
<keyword evidence="2" id="KW-1133">Transmembrane helix</keyword>
<dbReference type="EMBL" id="JAANYQ010000019">
    <property type="protein sequence ID" value="KAF4120084.1"/>
    <property type="molecule type" value="Genomic_DNA"/>
</dbReference>
<feature type="compositionally biased region" description="Basic and acidic residues" evidence="1">
    <location>
        <begin position="249"/>
        <end position="261"/>
    </location>
</feature>
<feature type="transmembrane region" description="Helical" evidence="2">
    <location>
        <begin position="165"/>
        <end position="185"/>
    </location>
</feature>